<name>A0A9D5D6P0_9LILI</name>
<dbReference type="InterPro" id="IPR036426">
    <property type="entry name" value="Bulb-type_lectin_dom_sf"/>
</dbReference>
<dbReference type="OrthoDB" id="740822at2759"/>
<keyword evidence="1 3" id="KW-0732">Signal</keyword>
<feature type="transmembrane region" description="Helical" evidence="2">
    <location>
        <begin position="409"/>
        <end position="435"/>
    </location>
</feature>
<feature type="signal peptide" evidence="3">
    <location>
        <begin position="1"/>
        <end position="18"/>
    </location>
</feature>
<dbReference type="EMBL" id="JAGGNH010000001">
    <property type="protein sequence ID" value="KAJ0985462.1"/>
    <property type="molecule type" value="Genomic_DNA"/>
</dbReference>
<dbReference type="PANTHER" id="PTHR47976:SF120">
    <property type="entry name" value="G-TYPE LECTIN S-RECEPTOR-LIKE SERINE_THREONINE-PROTEIN KINASE SD2-5"/>
    <property type="match status" value="1"/>
</dbReference>
<gene>
    <name evidence="5" type="ORF">J5N97_003818</name>
</gene>
<keyword evidence="2" id="KW-0472">Membrane</keyword>
<reference evidence="5" key="2">
    <citation type="journal article" date="2022" name="Hortic Res">
        <title>The genome of Dioscorea zingiberensis sheds light on the biosynthesis, origin and evolution of the medicinally important diosgenin saponins.</title>
        <authorList>
            <person name="Li Y."/>
            <person name="Tan C."/>
            <person name="Li Z."/>
            <person name="Guo J."/>
            <person name="Li S."/>
            <person name="Chen X."/>
            <person name="Wang C."/>
            <person name="Dai X."/>
            <person name="Yang H."/>
            <person name="Song W."/>
            <person name="Hou L."/>
            <person name="Xu J."/>
            <person name="Tong Z."/>
            <person name="Xu A."/>
            <person name="Yuan X."/>
            <person name="Wang W."/>
            <person name="Yang Q."/>
            <person name="Chen L."/>
            <person name="Sun Z."/>
            <person name="Wang K."/>
            <person name="Pan B."/>
            <person name="Chen J."/>
            <person name="Bao Y."/>
            <person name="Liu F."/>
            <person name="Qi X."/>
            <person name="Gang D.R."/>
            <person name="Wen J."/>
            <person name="Li J."/>
        </authorList>
    </citation>
    <scope>NUCLEOTIDE SEQUENCE</scope>
    <source>
        <strain evidence="5">Dzin_1.0</strain>
    </source>
</reference>
<evidence type="ECO:0000313" key="5">
    <source>
        <dbReference type="EMBL" id="KAJ0985462.1"/>
    </source>
</evidence>
<dbReference type="GO" id="GO:0051707">
    <property type="term" value="P:response to other organism"/>
    <property type="evidence" value="ECO:0007669"/>
    <property type="project" value="UniProtKB-ARBA"/>
</dbReference>
<dbReference type="AlphaFoldDB" id="A0A9D5D6P0"/>
<dbReference type="Pfam" id="PF01453">
    <property type="entry name" value="B_lectin"/>
    <property type="match status" value="1"/>
</dbReference>
<evidence type="ECO:0000256" key="3">
    <source>
        <dbReference type="SAM" id="SignalP"/>
    </source>
</evidence>
<comment type="caution">
    <text evidence="5">The sequence shown here is derived from an EMBL/GenBank/DDBJ whole genome shotgun (WGS) entry which is preliminary data.</text>
</comment>
<dbReference type="PANTHER" id="PTHR47976">
    <property type="entry name" value="G-TYPE LECTIN S-RECEPTOR-LIKE SERINE/THREONINE-PROTEIN KINASE SD2-5"/>
    <property type="match status" value="1"/>
</dbReference>
<protein>
    <recommendedName>
        <fullName evidence="4">Bulb-type lectin domain-containing protein</fullName>
    </recommendedName>
</protein>
<keyword evidence="2" id="KW-1133">Transmembrane helix</keyword>
<evidence type="ECO:0000313" key="6">
    <source>
        <dbReference type="Proteomes" id="UP001085076"/>
    </source>
</evidence>
<sequence length="448" mass="49655">MALKSLHLLLHLLFLANGFCNSDLHFPQKITISIPPAYDPNLHGRAFVLASGKKHLPSFRAGLSLEAIANNLYSCSLAVFLGGLKVWSSDHFSPFSPSKSCVLELTSNGVLQVHDDRGLVGWQTTTFSQQVQRLLLEKTGNLVLMDAKNYTKWQSFDYPTDTMLRGQQLNAPFSLTCLNYSFEVLHDMLRISLNWRGQRYSYWELVPERNISFARLGSMGLKLFDSNSRKVALITGSHSGKQSNRLLAMRRDGNLGLYYYSAVTREFQASYQASNKPCELPLPCGNYGICTFSNSCSCVPLVSKYDDPDGFCGNGNAAAKMEELDGVDTVLSSSSLRLINVSKEECASSCMDECSCVAARHSGDGIWRECLHYGLVGGVREVERGESGHSYWVKVLKGNEKSSGFEKTVVIIVGVFDGLVLCSIAGAILYCFIFFRKGFISEQEFSEN</sequence>
<keyword evidence="6" id="KW-1185">Reference proteome</keyword>
<evidence type="ECO:0000259" key="4">
    <source>
        <dbReference type="PROSITE" id="PS50927"/>
    </source>
</evidence>
<dbReference type="SUPFAM" id="SSF51110">
    <property type="entry name" value="alpha-D-mannose-specific plant lectins"/>
    <property type="match status" value="1"/>
</dbReference>
<feature type="chain" id="PRO_5039271736" description="Bulb-type lectin domain-containing protein" evidence="3">
    <location>
        <begin position="19"/>
        <end position="448"/>
    </location>
</feature>
<evidence type="ECO:0000256" key="2">
    <source>
        <dbReference type="SAM" id="Phobius"/>
    </source>
</evidence>
<reference evidence="5" key="1">
    <citation type="submission" date="2021-03" db="EMBL/GenBank/DDBJ databases">
        <authorList>
            <person name="Li Z."/>
            <person name="Yang C."/>
        </authorList>
    </citation>
    <scope>NUCLEOTIDE SEQUENCE</scope>
    <source>
        <strain evidence="5">Dzin_1.0</strain>
        <tissue evidence="5">Leaf</tissue>
    </source>
</reference>
<dbReference type="Gene3D" id="2.90.10.10">
    <property type="entry name" value="Bulb-type lectin domain"/>
    <property type="match status" value="1"/>
</dbReference>
<dbReference type="SMART" id="SM00108">
    <property type="entry name" value="B_lectin"/>
    <property type="match status" value="1"/>
</dbReference>
<dbReference type="InterPro" id="IPR051343">
    <property type="entry name" value="G-type_lectin_kinases/EP1-like"/>
</dbReference>
<feature type="domain" description="Bulb-type lectin" evidence="4">
    <location>
        <begin position="40"/>
        <end position="157"/>
    </location>
</feature>
<keyword evidence="2" id="KW-0812">Transmembrane</keyword>
<organism evidence="5 6">
    <name type="scientific">Dioscorea zingiberensis</name>
    <dbReference type="NCBI Taxonomy" id="325984"/>
    <lineage>
        <taxon>Eukaryota</taxon>
        <taxon>Viridiplantae</taxon>
        <taxon>Streptophyta</taxon>
        <taxon>Embryophyta</taxon>
        <taxon>Tracheophyta</taxon>
        <taxon>Spermatophyta</taxon>
        <taxon>Magnoliopsida</taxon>
        <taxon>Liliopsida</taxon>
        <taxon>Dioscoreales</taxon>
        <taxon>Dioscoreaceae</taxon>
        <taxon>Dioscorea</taxon>
    </lineage>
</organism>
<dbReference type="Proteomes" id="UP001085076">
    <property type="component" value="Miscellaneous, Linkage group lg01"/>
</dbReference>
<dbReference type="PROSITE" id="PS50927">
    <property type="entry name" value="BULB_LECTIN"/>
    <property type="match status" value="1"/>
</dbReference>
<evidence type="ECO:0000256" key="1">
    <source>
        <dbReference type="ARBA" id="ARBA00022729"/>
    </source>
</evidence>
<dbReference type="InterPro" id="IPR001480">
    <property type="entry name" value="Bulb-type_lectin_dom"/>
</dbReference>
<accession>A0A9D5D6P0</accession>
<proteinExistence type="predicted"/>